<dbReference type="KEGG" id="goe:100902722"/>
<evidence type="ECO:0000313" key="3">
    <source>
        <dbReference type="RefSeq" id="XP_003739645.1"/>
    </source>
</evidence>
<keyword evidence="2" id="KW-1185">Reference proteome</keyword>
<name>A0AAJ6VW01_9ACAR</name>
<gene>
    <name evidence="3" type="primary">LOC100902722</name>
</gene>
<reference evidence="3" key="1">
    <citation type="submission" date="2025-08" db="UniProtKB">
        <authorList>
            <consortium name="RefSeq"/>
        </authorList>
    </citation>
    <scope>IDENTIFICATION</scope>
</reference>
<feature type="chain" id="PRO_5042551560" evidence="1">
    <location>
        <begin position="22"/>
        <end position="100"/>
    </location>
</feature>
<sequence length="100" mass="10490">MRASIAAVCSVLLAVSHMCNCQLSKLSQAVADCGSDLKLTPEVTTKITDTIGKHLAQLKQDSQLAQVGAAIERDVRNLLNGAGVADKYSAFEACVAKKVS</sequence>
<organism evidence="2 3">
    <name type="scientific">Galendromus occidentalis</name>
    <name type="common">western predatory mite</name>
    <dbReference type="NCBI Taxonomy" id="34638"/>
    <lineage>
        <taxon>Eukaryota</taxon>
        <taxon>Metazoa</taxon>
        <taxon>Ecdysozoa</taxon>
        <taxon>Arthropoda</taxon>
        <taxon>Chelicerata</taxon>
        <taxon>Arachnida</taxon>
        <taxon>Acari</taxon>
        <taxon>Parasitiformes</taxon>
        <taxon>Mesostigmata</taxon>
        <taxon>Gamasina</taxon>
        <taxon>Phytoseioidea</taxon>
        <taxon>Phytoseiidae</taxon>
        <taxon>Typhlodrominae</taxon>
        <taxon>Galendromus</taxon>
    </lineage>
</organism>
<dbReference type="Proteomes" id="UP000694867">
    <property type="component" value="Unplaced"/>
</dbReference>
<proteinExistence type="predicted"/>
<dbReference type="RefSeq" id="XP_003739645.1">
    <property type="nucleotide sequence ID" value="XM_003739597.1"/>
</dbReference>
<accession>A0AAJ6VW01</accession>
<evidence type="ECO:0000256" key="1">
    <source>
        <dbReference type="SAM" id="SignalP"/>
    </source>
</evidence>
<dbReference type="AlphaFoldDB" id="A0AAJ6VW01"/>
<evidence type="ECO:0000313" key="2">
    <source>
        <dbReference type="Proteomes" id="UP000694867"/>
    </source>
</evidence>
<protein>
    <submittedName>
        <fullName evidence="3">Uncharacterized protein LOC100902722</fullName>
    </submittedName>
</protein>
<feature type="signal peptide" evidence="1">
    <location>
        <begin position="1"/>
        <end position="21"/>
    </location>
</feature>
<dbReference type="GeneID" id="100902722"/>
<keyword evidence="1" id="KW-0732">Signal</keyword>